<evidence type="ECO:0000313" key="13">
    <source>
        <dbReference type="EMBL" id="OUR84439.1"/>
    </source>
</evidence>
<comment type="similarity">
    <text evidence="8 9">Belongs to the TonB-dependent receptor family.</text>
</comment>
<feature type="chain" id="PRO_5013323058" evidence="10">
    <location>
        <begin position="29"/>
        <end position="845"/>
    </location>
</feature>
<feature type="domain" description="TonB-dependent receptor-like beta-barrel" evidence="11">
    <location>
        <begin position="369"/>
        <end position="811"/>
    </location>
</feature>
<evidence type="ECO:0000313" key="14">
    <source>
        <dbReference type="Proteomes" id="UP000243053"/>
    </source>
</evidence>
<evidence type="ECO:0000256" key="6">
    <source>
        <dbReference type="ARBA" id="ARBA00023136"/>
    </source>
</evidence>
<dbReference type="Proteomes" id="UP000243053">
    <property type="component" value="Unassembled WGS sequence"/>
</dbReference>
<keyword evidence="10" id="KW-0732">Signal</keyword>
<evidence type="ECO:0000256" key="8">
    <source>
        <dbReference type="PROSITE-ProRule" id="PRU01360"/>
    </source>
</evidence>
<evidence type="ECO:0000256" key="10">
    <source>
        <dbReference type="SAM" id="SignalP"/>
    </source>
</evidence>
<gene>
    <name evidence="13" type="ORF">A9Q75_02985</name>
</gene>
<evidence type="ECO:0000256" key="9">
    <source>
        <dbReference type="RuleBase" id="RU003357"/>
    </source>
</evidence>
<proteinExistence type="inferred from homology"/>
<protein>
    <submittedName>
        <fullName evidence="13">TonB-dependent receptor</fullName>
    </submittedName>
</protein>
<feature type="domain" description="TonB-dependent receptor plug" evidence="12">
    <location>
        <begin position="62"/>
        <end position="170"/>
    </location>
</feature>
<reference evidence="14" key="1">
    <citation type="journal article" date="2017" name="Proc. Natl. Acad. Sci. U.S.A.">
        <title>Simulation of Deepwater Horizon oil plume reveals substrate specialization within a complex community of hydrocarbon degraders.</title>
        <authorList>
            <person name="Hu P."/>
            <person name="Dubinsky E.A."/>
            <person name="Probst A.J."/>
            <person name="Wang J."/>
            <person name="Sieber C.M.K."/>
            <person name="Tom L.M."/>
            <person name="Gardinali P."/>
            <person name="Banfield J.F."/>
            <person name="Atlas R.M."/>
            <person name="Andersen G.L."/>
        </authorList>
    </citation>
    <scope>NUCLEOTIDE SEQUENCE [LARGE SCALE GENOMIC DNA]</scope>
</reference>
<keyword evidence="4 8" id="KW-0812">Transmembrane</keyword>
<dbReference type="PANTHER" id="PTHR40980:SF3">
    <property type="entry name" value="TONB-DEPENDENT RECEPTOR-LIKE BETA-BARREL DOMAIN-CONTAINING PROTEIN"/>
    <property type="match status" value="1"/>
</dbReference>
<dbReference type="AlphaFoldDB" id="A0A1Y5EPE6"/>
<keyword evidence="3 8" id="KW-1134">Transmembrane beta strand</keyword>
<evidence type="ECO:0000256" key="5">
    <source>
        <dbReference type="ARBA" id="ARBA00023077"/>
    </source>
</evidence>
<evidence type="ECO:0000256" key="2">
    <source>
        <dbReference type="ARBA" id="ARBA00022448"/>
    </source>
</evidence>
<comment type="caution">
    <text evidence="13">The sequence shown here is derived from an EMBL/GenBank/DDBJ whole genome shotgun (WGS) entry which is preliminary data.</text>
</comment>
<keyword evidence="2 8" id="KW-0813">Transport</keyword>
<dbReference type="Pfam" id="PF00593">
    <property type="entry name" value="TonB_dep_Rec_b-barrel"/>
    <property type="match status" value="1"/>
</dbReference>
<dbReference type="PANTHER" id="PTHR40980">
    <property type="entry name" value="PLUG DOMAIN-CONTAINING PROTEIN"/>
    <property type="match status" value="1"/>
</dbReference>
<keyword evidence="5 9" id="KW-0798">TonB box</keyword>
<dbReference type="InterPro" id="IPR000531">
    <property type="entry name" value="Beta-barrel_TonB"/>
</dbReference>
<dbReference type="InterPro" id="IPR010104">
    <property type="entry name" value="TonB_rcpt_bac"/>
</dbReference>
<dbReference type="EMBL" id="MAAF01000019">
    <property type="protein sequence ID" value="OUR84439.1"/>
    <property type="molecule type" value="Genomic_DNA"/>
</dbReference>
<dbReference type="CDD" id="cd01347">
    <property type="entry name" value="ligand_gated_channel"/>
    <property type="match status" value="1"/>
</dbReference>
<evidence type="ECO:0000259" key="11">
    <source>
        <dbReference type="Pfam" id="PF00593"/>
    </source>
</evidence>
<dbReference type="PROSITE" id="PS52016">
    <property type="entry name" value="TONB_DEPENDENT_REC_3"/>
    <property type="match status" value="1"/>
</dbReference>
<dbReference type="InterPro" id="IPR036942">
    <property type="entry name" value="Beta-barrel_TonB_sf"/>
</dbReference>
<sequence length="845" mass="91312">MSTKTFKKGVLASSIAMILAGVTSQAMAAEEAASEINKDQVEVIQVTGIRGSLKKALNNKRFSDAVVDSVSAEDIGKFPDRNIAESLQRIPGVTIARNFAGEGGNVSIRGTNPELTLVTMNGNYLASTGWFSQQPASRSFDMDLLPPELVAGVDVYKSPMASLDEGGVGGTVAVRTRKPLELDANSLYLSVEAQDNSISDDTGHGATAFYSWKNDNETIGLLGSISTLESVGRAHKAENYMDDGWAGAGISEFKQERVRTAYDLTLQYAPTDDLSMNLHVLAIDLDAANTNQNYLIIAGTDSAAFNANVTGATKFGPENGFALNGQYAGDALDDTNSRNAETDTGVIAYEVNYTGDGYSINAKVGNTNATGGDGGNYNTQWSSTNAGQSIDFDMSGHNSMLLSPNGTDASNHAEYALTSASVNAAGFREDDETFAQFDVDFDVELGPVSSIKTGAKLRDHEFTSFSNKWTFQDGFTDGLTKADFADGTFNHSGVGLSGDSPTAIARVDGEKIRSYMDSVKTGETLNKESFGVIKEDIFAAYVQGDFSGDDYRGNIGIRYVKTETSADYFLGDDPATEESDYSDWLPSFNLAIDLDTDLILRISAAKVISRPNYSFLNPAASVNETTKQISKGTVKLDPYRANQYDIGLEWYFNEESLLSATLFSKDISSFIIPGANEEKVQYKGEEYILTTPGQGLGGQLEGVELQYQQQMGEFGWSANLTYTDGFGLQDTGDTIEKLPLAGMSKLSYNLSAFYETDLVATRIAYTYRDEFIAQSTGIGGNTGWDAHGFLDANITWHATEGLDVSLEATNILEETTTQRFVSEFDAMRLAADNGRNVYLKVSYRL</sequence>
<dbReference type="InterPro" id="IPR037066">
    <property type="entry name" value="Plug_dom_sf"/>
</dbReference>
<dbReference type="GO" id="GO:0009279">
    <property type="term" value="C:cell outer membrane"/>
    <property type="evidence" value="ECO:0007669"/>
    <property type="project" value="UniProtKB-SubCell"/>
</dbReference>
<comment type="subcellular location">
    <subcellularLocation>
        <location evidence="1 8">Cell outer membrane</location>
        <topology evidence="1 8">Multi-pass membrane protein</topology>
    </subcellularLocation>
</comment>
<evidence type="ECO:0000256" key="3">
    <source>
        <dbReference type="ARBA" id="ARBA00022452"/>
    </source>
</evidence>
<evidence type="ECO:0000256" key="4">
    <source>
        <dbReference type="ARBA" id="ARBA00022692"/>
    </source>
</evidence>
<keyword evidence="7 8" id="KW-0998">Cell outer membrane</keyword>
<dbReference type="Pfam" id="PF07715">
    <property type="entry name" value="Plug"/>
    <property type="match status" value="1"/>
</dbReference>
<dbReference type="InterPro" id="IPR039426">
    <property type="entry name" value="TonB-dep_rcpt-like"/>
</dbReference>
<dbReference type="InterPro" id="IPR012910">
    <property type="entry name" value="Plug_dom"/>
</dbReference>
<evidence type="ECO:0000256" key="7">
    <source>
        <dbReference type="ARBA" id="ARBA00023237"/>
    </source>
</evidence>
<evidence type="ECO:0000259" key="12">
    <source>
        <dbReference type="Pfam" id="PF07715"/>
    </source>
</evidence>
<feature type="signal peptide" evidence="10">
    <location>
        <begin position="1"/>
        <end position="28"/>
    </location>
</feature>
<evidence type="ECO:0000256" key="1">
    <source>
        <dbReference type="ARBA" id="ARBA00004571"/>
    </source>
</evidence>
<name>A0A1Y5EPE6_COLPS</name>
<dbReference type="Gene3D" id="2.40.170.20">
    <property type="entry name" value="TonB-dependent receptor, beta-barrel domain"/>
    <property type="match status" value="1"/>
</dbReference>
<dbReference type="NCBIfam" id="TIGR01782">
    <property type="entry name" value="TonB-Xanth-Caul"/>
    <property type="match status" value="1"/>
</dbReference>
<dbReference type="Gene3D" id="2.170.130.10">
    <property type="entry name" value="TonB-dependent receptor, plug domain"/>
    <property type="match status" value="1"/>
</dbReference>
<keyword evidence="6 8" id="KW-0472">Membrane</keyword>
<organism evidence="13 14">
    <name type="scientific">Colwellia psychrerythraea</name>
    <name type="common">Vibrio psychroerythus</name>
    <dbReference type="NCBI Taxonomy" id="28229"/>
    <lineage>
        <taxon>Bacteria</taxon>
        <taxon>Pseudomonadati</taxon>
        <taxon>Pseudomonadota</taxon>
        <taxon>Gammaproteobacteria</taxon>
        <taxon>Alteromonadales</taxon>
        <taxon>Colwelliaceae</taxon>
        <taxon>Colwellia</taxon>
    </lineage>
</organism>
<keyword evidence="13" id="KW-0675">Receptor</keyword>
<accession>A0A1Y5EPE6</accession>
<dbReference type="SUPFAM" id="SSF56935">
    <property type="entry name" value="Porins"/>
    <property type="match status" value="1"/>
</dbReference>